<keyword evidence="1" id="KW-0863">Zinc-finger</keyword>
<feature type="compositionally biased region" description="Basic and acidic residues" evidence="3">
    <location>
        <begin position="278"/>
        <end position="295"/>
    </location>
</feature>
<dbReference type="AlphaFoldDB" id="A0A0A1TXT5"/>
<feature type="region of interest" description="Disordered" evidence="3">
    <location>
        <begin position="211"/>
        <end position="237"/>
    </location>
</feature>
<proteinExistence type="predicted"/>
<keyword evidence="2" id="KW-0694">RNA-binding</keyword>
<dbReference type="CDD" id="cd00590">
    <property type="entry name" value="RRM_SF"/>
    <property type="match status" value="1"/>
</dbReference>
<dbReference type="InterPro" id="IPR036875">
    <property type="entry name" value="Znf_CCHC_sf"/>
</dbReference>
<dbReference type="VEuPathDB" id="AmoebaDB:EIN_329070"/>
<reference evidence="6 7" key="1">
    <citation type="submission" date="2012-10" db="EMBL/GenBank/DDBJ databases">
        <authorList>
            <person name="Zafar N."/>
            <person name="Inman J."/>
            <person name="Hall N."/>
            <person name="Lorenzi H."/>
            <person name="Caler E."/>
        </authorList>
    </citation>
    <scope>NUCLEOTIDE SEQUENCE [LARGE SCALE GENOMIC DNA]</scope>
    <source>
        <strain evidence="6 7">IP1</strain>
    </source>
</reference>
<feature type="compositionally biased region" description="Basic and acidic residues" evidence="3">
    <location>
        <begin position="1"/>
        <end position="10"/>
    </location>
</feature>
<dbReference type="SMART" id="SM00343">
    <property type="entry name" value="ZnF_C2HC"/>
    <property type="match status" value="1"/>
</dbReference>
<dbReference type="Pfam" id="PF00098">
    <property type="entry name" value="zf-CCHC"/>
    <property type="match status" value="1"/>
</dbReference>
<gene>
    <name evidence="6" type="ORF">EIN_329070</name>
</gene>
<dbReference type="GO" id="GO:0008270">
    <property type="term" value="F:zinc ion binding"/>
    <property type="evidence" value="ECO:0007669"/>
    <property type="project" value="UniProtKB-KW"/>
</dbReference>
<evidence type="ECO:0000256" key="1">
    <source>
        <dbReference type="PROSITE-ProRule" id="PRU00047"/>
    </source>
</evidence>
<dbReference type="RefSeq" id="XP_004185536.1">
    <property type="nucleotide sequence ID" value="XM_004185488.1"/>
</dbReference>
<dbReference type="EMBL" id="KB207015">
    <property type="protein sequence ID" value="ELP86190.1"/>
    <property type="molecule type" value="Genomic_DNA"/>
</dbReference>
<feature type="compositionally biased region" description="Acidic residues" evidence="3">
    <location>
        <begin position="258"/>
        <end position="277"/>
    </location>
</feature>
<dbReference type="SMART" id="SM00360">
    <property type="entry name" value="RRM"/>
    <property type="match status" value="2"/>
</dbReference>
<sequence length="295" mass="34795">MGGKKQGERKQPRRIKKRVQNDKSIIAKVMDLPKSTSDEEIHELFDKYKPLSIDVPRFKEDTPLGLVFLKTDSEKHAEHLIKKFNHKKFDGVEIKVNYDLTDESKKTLKVTKFDKNKTDDELKEFLHSRHIESFQRAIGKKGDIDGTTVVITLESIESATELCNDFDQNKIGGNDVRVLCNRVRNKCYICGEYGHLKTQCPMRVRTKREKRMEEQEKQDKEKEEEKEEKEPVGWSSIQIEKLGKMAKLENEKIKEENEKEDLTDDSYYEDDDLDEEEERKKIRDAIFHRNEKEKK</sequence>
<dbReference type="PROSITE" id="PS50102">
    <property type="entry name" value="RRM"/>
    <property type="match status" value="1"/>
</dbReference>
<keyword evidence="1" id="KW-0862">Zinc</keyword>
<evidence type="ECO:0000313" key="6">
    <source>
        <dbReference type="EMBL" id="ELP86190.1"/>
    </source>
</evidence>
<dbReference type="InterPro" id="IPR001878">
    <property type="entry name" value="Znf_CCHC"/>
</dbReference>
<evidence type="ECO:0000259" key="5">
    <source>
        <dbReference type="PROSITE" id="PS50158"/>
    </source>
</evidence>
<evidence type="ECO:0000256" key="2">
    <source>
        <dbReference type="PROSITE-ProRule" id="PRU00176"/>
    </source>
</evidence>
<dbReference type="GO" id="GO:0003723">
    <property type="term" value="F:RNA binding"/>
    <property type="evidence" value="ECO:0007669"/>
    <property type="project" value="UniProtKB-UniRule"/>
</dbReference>
<accession>A0A0A1TXT5</accession>
<feature type="region of interest" description="Disordered" evidence="3">
    <location>
        <begin position="250"/>
        <end position="295"/>
    </location>
</feature>
<protein>
    <recommendedName>
        <fullName evidence="8">CCHC-type domain-containing protein</fullName>
    </recommendedName>
</protein>
<feature type="compositionally biased region" description="Basic and acidic residues" evidence="3">
    <location>
        <begin position="211"/>
        <end position="231"/>
    </location>
</feature>
<evidence type="ECO:0000259" key="4">
    <source>
        <dbReference type="PROSITE" id="PS50102"/>
    </source>
</evidence>
<name>A0A0A1TXT5_ENTIV</name>
<dbReference type="SUPFAM" id="SSF57756">
    <property type="entry name" value="Retrovirus zinc finger-like domains"/>
    <property type="match status" value="1"/>
</dbReference>
<dbReference type="OrthoDB" id="427960at2759"/>
<dbReference type="GeneID" id="14885048"/>
<keyword evidence="1" id="KW-0479">Metal-binding</keyword>
<dbReference type="Proteomes" id="UP000014680">
    <property type="component" value="Unassembled WGS sequence"/>
</dbReference>
<feature type="region of interest" description="Disordered" evidence="3">
    <location>
        <begin position="1"/>
        <end position="21"/>
    </location>
</feature>
<organism evidence="6 7">
    <name type="scientific">Entamoeba invadens IP1</name>
    <dbReference type="NCBI Taxonomy" id="370355"/>
    <lineage>
        <taxon>Eukaryota</taxon>
        <taxon>Amoebozoa</taxon>
        <taxon>Evosea</taxon>
        <taxon>Archamoebae</taxon>
        <taxon>Mastigamoebida</taxon>
        <taxon>Entamoebidae</taxon>
        <taxon>Entamoeba</taxon>
    </lineage>
</organism>
<feature type="domain" description="RRM" evidence="4">
    <location>
        <begin position="29"/>
        <end position="101"/>
    </location>
</feature>
<keyword evidence="7" id="KW-1185">Reference proteome</keyword>
<dbReference type="Pfam" id="PF00076">
    <property type="entry name" value="RRM_1"/>
    <property type="match status" value="1"/>
</dbReference>
<evidence type="ECO:0008006" key="8">
    <source>
        <dbReference type="Google" id="ProtNLM"/>
    </source>
</evidence>
<dbReference type="Gene3D" id="4.10.60.10">
    <property type="entry name" value="Zinc finger, CCHC-type"/>
    <property type="match status" value="1"/>
</dbReference>
<dbReference type="Gene3D" id="3.30.70.330">
    <property type="match status" value="1"/>
</dbReference>
<dbReference type="KEGG" id="eiv:EIN_329070"/>
<dbReference type="InterPro" id="IPR012677">
    <property type="entry name" value="Nucleotide-bd_a/b_plait_sf"/>
</dbReference>
<feature type="domain" description="CCHC-type" evidence="5">
    <location>
        <begin position="186"/>
        <end position="201"/>
    </location>
</feature>
<evidence type="ECO:0000313" key="7">
    <source>
        <dbReference type="Proteomes" id="UP000014680"/>
    </source>
</evidence>
<dbReference type="InterPro" id="IPR035979">
    <property type="entry name" value="RBD_domain_sf"/>
</dbReference>
<dbReference type="PROSITE" id="PS50158">
    <property type="entry name" value="ZF_CCHC"/>
    <property type="match status" value="1"/>
</dbReference>
<evidence type="ECO:0000256" key="3">
    <source>
        <dbReference type="SAM" id="MobiDB-lite"/>
    </source>
</evidence>
<dbReference type="InterPro" id="IPR000504">
    <property type="entry name" value="RRM_dom"/>
</dbReference>
<dbReference type="SUPFAM" id="SSF54928">
    <property type="entry name" value="RNA-binding domain, RBD"/>
    <property type="match status" value="1"/>
</dbReference>